<evidence type="ECO:0000256" key="1">
    <source>
        <dbReference type="SAM" id="MobiDB-lite"/>
    </source>
</evidence>
<name>A0A6G8S391_9GAMM</name>
<dbReference type="Proteomes" id="UP000501939">
    <property type="component" value="Chromosome"/>
</dbReference>
<feature type="compositionally biased region" description="Basic and acidic residues" evidence="1">
    <location>
        <begin position="80"/>
        <end position="94"/>
    </location>
</feature>
<dbReference type="RefSeq" id="WP_166323204.1">
    <property type="nucleotide sequence ID" value="NZ_CP049916.1"/>
</dbReference>
<protein>
    <recommendedName>
        <fullName evidence="2">DUF7944 domain-containing protein</fullName>
    </recommendedName>
</protein>
<dbReference type="EMBL" id="CP049916">
    <property type="protein sequence ID" value="QIO08443.1"/>
    <property type="molecule type" value="Genomic_DNA"/>
</dbReference>
<evidence type="ECO:0000259" key="2">
    <source>
        <dbReference type="Pfam" id="PF25642"/>
    </source>
</evidence>
<sequence>MAHAESLSKAELDLLVKEDIATAQVLTEVCPTLIGENQKVVQHVNHFTQSNLKRLSNPATTLAQLKQDAEYQTAYAEAKKDSLSADQTEQKQGCEDILSL</sequence>
<gene>
    <name evidence="3" type="ORF">G8D99_05030</name>
</gene>
<evidence type="ECO:0000313" key="3">
    <source>
        <dbReference type="EMBL" id="QIO08443.1"/>
    </source>
</evidence>
<feature type="domain" description="DUF7944" evidence="2">
    <location>
        <begin position="17"/>
        <end position="97"/>
    </location>
</feature>
<reference evidence="3 4" key="1">
    <citation type="submission" date="2020-03" db="EMBL/GenBank/DDBJ databases">
        <authorList>
            <person name="Zhu W."/>
        </authorList>
    </citation>
    <scope>NUCLEOTIDE SEQUENCE [LARGE SCALE GENOMIC DNA]</scope>
    <source>
        <strain evidence="3 4">185</strain>
    </source>
</reference>
<feature type="region of interest" description="Disordered" evidence="1">
    <location>
        <begin position="80"/>
        <end position="100"/>
    </location>
</feature>
<dbReference type="InterPro" id="IPR057704">
    <property type="entry name" value="DUF7944"/>
</dbReference>
<proteinExistence type="predicted"/>
<accession>A0A6G8S391</accession>
<evidence type="ECO:0000313" key="4">
    <source>
        <dbReference type="Proteomes" id="UP000501939"/>
    </source>
</evidence>
<dbReference type="KEGG" id="alj:G8D99_05030"/>
<dbReference type="NCBIfam" id="NF047330">
    <property type="entry name" value="MCR_0457_fam"/>
    <property type="match status" value="1"/>
</dbReference>
<organism evidence="3 4">
    <name type="scientific">Acinetobacter lanii</name>
    <dbReference type="NCBI Taxonomy" id="2715163"/>
    <lineage>
        <taxon>Bacteria</taxon>
        <taxon>Pseudomonadati</taxon>
        <taxon>Pseudomonadota</taxon>
        <taxon>Gammaproteobacteria</taxon>
        <taxon>Moraxellales</taxon>
        <taxon>Moraxellaceae</taxon>
        <taxon>Acinetobacter</taxon>
    </lineage>
</organism>
<dbReference type="AlphaFoldDB" id="A0A6G8S391"/>
<keyword evidence="4" id="KW-1185">Reference proteome</keyword>
<dbReference type="Pfam" id="PF25642">
    <property type="entry name" value="DUF7944"/>
    <property type="match status" value="1"/>
</dbReference>